<evidence type="ECO:0000313" key="3">
    <source>
        <dbReference type="Proteomes" id="UP001189429"/>
    </source>
</evidence>
<name>A0ABN9R8W4_9DINO</name>
<reference evidence="2" key="1">
    <citation type="submission" date="2023-10" db="EMBL/GenBank/DDBJ databases">
        <authorList>
            <person name="Chen Y."/>
            <person name="Shah S."/>
            <person name="Dougan E. K."/>
            <person name="Thang M."/>
            <person name="Chan C."/>
        </authorList>
    </citation>
    <scope>NUCLEOTIDE SEQUENCE [LARGE SCALE GENOMIC DNA]</scope>
</reference>
<dbReference type="Gene3D" id="3.30.420.10">
    <property type="entry name" value="Ribonuclease H-like superfamily/Ribonuclease H"/>
    <property type="match status" value="1"/>
</dbReference>
<proteinExistence type="predicted"/>
<protein>
    <recommendedName>
        <fullName evidence="4">RNase H type-1 domain-containing protein</fullName>
    </recommendedName>
</protein>
<accession>A0ABN9R8W4</accession>
<sequence length="185" mass="20587">MKTEKTYGGSSIPEIISTESKKKDQTMHQRTDTHGVKLHDFAELAIRMCPKNEKQPKTIHIHADGSYYDTKPEDTSWSIVIIKQTVDGFSFLGYLTGKAKGSTRTKQEGSANHNTGELTALLWAYVAAYANYREYEVHMHADCEAARAAADGTLAIAADYELSRLTALAAEEVGRRMKVTSHYVK</sequence>
<comment type="caution">
    <text evidence="2">The sequence shown here is derived from an EMBL/GenBank/DDBJ whole genome shotgun (WGS) entry which is preliminary data.</text>
</comment>
<feature type="region of interest" description="Disordered" evidence="1">
    <location>
        <begin position="1"/>
        <end position="28"/>
    </location>
</feature>
<dbReference type="Proteomes" id="UP001189429">
    <property type="component" value="Unassembled WGS sequence"/>
</dbReference>
<evidence type="ECO:0008006" key="4">
    <source>
        <dbReference type="Google" id="ProtNLM"/>
    </source>
</evidence>
<dbReference type="EMBL" id="CAUYUJ010005230">
    <property type="protein sequence ID" value="CAK0812791.1"/>
    <property type="molecule type" value="Genomic_DNA"/>
</dbReference>
<feature type="non-terminal residue" evidence="2">
    <location>
        <position position="185"/>
    </location>
</feature>
<dbReference type="InterPro" id="IPR036397">
    <property type="entry name" value="RNaseH_sf"/>
</dbReference>
<keyword evidence="3" id="KW-1185">Reference proteome</keyword>
<gene>
    <name evidence="2" type="ORF">PCOR1329_LOCUS16975</name>
</gene>
<feature type="compositionally biased region" description="Basic and acidic residues" evidence="1">
    <location>
        <begin position="19"/>
        <end position="28"/>
    </location>
</feature>
<organism evidence="2 3">
    <name type="scientific">Prorocentrum cordatum</name>
    <dbReference type="NCBI Taxonomy" id="2364126"/>
    <lineage>
        <taxon>Eukaryota</taxon>
        <taxon>Sar</taxon>
        <taxon>Alveolata</taxon>
        <taxon>Dinophyceae</taxon>
        <taxon>Prorocentrales</taxon>
        <taxon>Prorocentraceae</taxon>
        <taxon>Prorocentrum</taxon>
    </lineage>
</organism>
<evidence type="ECO:0000313" key="2">
    <source>
        <dbReference type="EMBL" id="CAK0812791.1"/>
    </source>
</evidence>
<evidence type="ECO:0000256" key="1">
    <source>
        <dbReference type="SAM" id="MobiDB-lite"/>
    </source>
</evidence>